<protein>
    <submittedName>
        <fullName evidence="1">Uncharacterized protein</fullName>
    </submittedName>
</protein>
<evidence type="ECO:0000313" key="1">
    <source>
        <dbReference type="EMBL" id="RHC36318.1"/>
    </source>
</evidence>
<proteinExistence type="predicted"/>
<evidence type="ECO:0000313" key="2">
    <source>
        <dbReference type="Proteomes" id="UP000286104"/>
    </source>
</evidence>
<comment type="caution">
    <text evidence="1">The sequence shown here is derived from an EMBL/GenBank/DDBJ whole genome shotgun (WGS) entry which is preliminary data.</text>
</comment>
<organism evidence="1 2">
    <name type="scientific">Agathobacter rectalis</name>
    <dbReference type="NCBI Taxonomy" id="39491"/>
    <lineage>
        <taxon>Bacteria</taxon>
        <taxon>Bacillati</taxon>
        <taxon>Bacillota</taxon>
        <taxon>Clostridia</taxon>
        <taxon>Lachnospirales</taxon>
        <taxon>Lachnospiraceae</taxon>
        <taxon>Agathobacter</taxon>
    </lineage>
</organism>
<dbReference type="EMBL" id="QSHU01000025">
    <property type="protein sequence ID" value="RHC36318.1"/>
    <property type="molecule type" value="Genomic_DNA"/>
</dbReference>
<sequence>MVNILERMKAKEDLDNERLAVLKNNPRLLVEVDSIIIKNDLHKQVAETVVKAVKSGELNINDINDPYVFAYVSTLVME</sequence>
<dbReference type="Proteomes" id="UP000286104">
    <property type="component" value="Unassembled WGS sequence"/>
</dbReference>
<dbReference type="AlphaFoldDB" id="A0A413ZXV7"/>
<dbReference type="RefSeq" id="WP_117918501.1">
    <property type="nucleotide sequence ID" value="NZ_QRUL01000003.1"/>
</dbReference>
<reference evidence="1 2" key="1">
    <citation type="submission" date="2018-08" db="EMBL/GenBank/DDBJ databases">
        <title>A genome reference for cultivated species of the human gut microbiota.</title>
        <authorList>
            <person name="Zou Y."/>
            <person name="Xue W."/>
            <person name="Luo G."/>
        </authorList>
    </citation>
    <scope>NUCLEOTIDE SEQUENCE [LARGE SCALE GENOMIC DNA]</scope>
    <source>
        <strain evidence="1 2">AM36-3AA</strain>
    </source>
</reference>
<accession>A0A413ZXV7</accession>
<name>A0A413ZXV7_9FIRM</name>
<gene>
    <name evidence="1" type="ORF">DW848_14135</name>
</gene>